<dbReference type="Proteomes" id="UP000838756">
    <property type="component" value="Unassembled WGS sequence"/>
</dbReference>
<keyword evidence="2" id="KW-1185">Reference proteome</keyword>
<evidence type="ECO:0000313" key="2">
    <source>
        <dbReference type="Proteomes" id="UP000838756"/>
    </source>
</evidence>
<accession>A0A8S4RNE1</accession>
<comment type="caution">
    <text evidence="1">The sequence shown here is derived from an EMBL/GenBank/DDBJ whole genome shotgun (WGS) entry which is preliminary data.</text>
</comment>
<evidence type="ECO:0000313" key="1">
    <source>
        <dbReference type="EMBL" id="CAH2238414.1"/>
    </source>
</evidence>
<dbReference type="EMBL" id="CAKXAJ010025342">
    <property type="protein sequence ID" value="CAH2238414.1"/>
    <property type="molecule type" value="Genomic_DNA"/>
</dbReference>
<protein>
    <submittedName>
        <fullName evidence="1">Jg21118 protein</fullName>
    </submittedName>
</protein>
<reference evidence="1" key="1">
    <citation type="submission" date="2022-03" db="EMBL/GenBank/DDBJ databases">
        <authorList>
            <person name="Lindestad O."/>
        </authorList>
    </citation>
    <scope>NUCLEOTIDE SEQUENCE</scope>
</reference>
<proteinExistence type="predicted"/>
<dbReference type="AlphaFoldDB" id="A0A8S4RNE1"/>
<name>A0A8S4RNE1_9NEOP</name>
<sequence length="103" mass="11292">MFSKVCEIHQSALGQRGGLRLEPFSLGKETLTCPLQSGQFIVIIISTDPNSTVLCRLGLAAVGGRPTPSLPVRGCQSSTLEPQRRFFLRAMCPAHYHFSFATR</sequence>
<dbReference type="OrthoDB" id="7481104at2759"/>
<organism evidence="1 2">
    <name type="scientific">Pararge aegeria aegeria</name>
    <dbReference type="NCBI Taxonomy" id="348720"/>
    <lineage>
        <taxon>Eukaryota</taxon>
        <taxon>Metazoa</taxon>
        <taxon>Ecdysozoa</taxon>
        <taxon>Arthropoda</taxon>
        <taxon>Hexapoda</taxon>
        <taxon>Insecta</taxon>
        <taxon>Pterygota</taxon>
        <taxon>Neoptera</taxon>
        <taxon>Endopterygota</taxon>
        <taxon>Lepidoptera</taxon>
        <taxon>Glossata</taxon>
        <taxon>Ditrysia</taxon>
        <taxon>Papilionoidea</taxon>
        <taxon>Nymphalidae</taxon>
        <taxon>Satyrinae</taxon>
        <taxon>Satyrini</taxon>
        <taxon>Parargina</taxon>
        <taxon>Pararge</taxon>
    </lineage>
</organism>
<gene>
    <name evidence="1" type="primary">jg21118</name>
    <name evidence="1" type="ORF">PAEG_LOCUS15518</name>
</gene>